<evidence type="ECO:0000313" key="2">
    <source>
        <dbReference type="Proteomes" id="UP000317209"/>
    </source>
</evidence>
<proteinExistence type="predicted"/>
<evidence type="ECO:0000313" key="1">
    <source>
        <dbReference type="EMBL" id="TQL84590.1"/>
    </source>
</evidence>
<dbReference type="RefSeq" id="WP_141870638.1">
    <property type="nucleotide sequence ID" value="NZ_VFOX01000001.1"/>
</dbReference>
<dbReference type="Proteomes" id="UP000317209">
    <property type="component" value="Unassembled WGS sequence"/>
</dbReference>
<accession>A0A543BIB1</accession>
<reference evidence="1 2" key="1">
    <citation type="submission" date="2019-06" db="EMBL/GenBank/DDBJ databases">
        <title>Sequencing the genomes of 1000 actinobacteria strains.</title>
        <authorList>
            <person name="Klenk H.-P."/>
        </authorList>
    </citation>
    <scope>NUCLEOTIDE SEQUENCE [LARGE SCALE GENOMIC DNA]</scope>
    <source>
        <strain evidence="1 2">DSM 20169</strain>
    </source>
</reference>
<gene>
    <name evidence="1" type="ORF">FB560_0177</name>
</gene>
<sequence length="233" mass="24463">MTEEMPDDAEATPPPPTRRTVVRAAAWSLPVIAAAVATPLTAASTAALPACAFLPATSAAWALEDPRSGRNQDAGANNSWRTVDGRLGYRQYNDNFYRVTNAAAVDYVSAITATFDAVAGVTYVFTFSLLGNLAAATTQVVTTMDVAVGGIRQQRFSTKPAQSAGTQVPIGPVNATTGSQQFSLTWIAPSSGPTTFEYIWTMPPVAATGITYNDDIWVSLPLISQPDGCVPSA</sequence>
<dbReference type="AlphaFoldDB" id="A0A543BIB1"/>
<comment type="caution">
    <text evidence="1">The sequence shown here is derived from an EMBL/GenBank/DDBJ whole genome shotgun (WGS) entry which is preliminary data.</text>
</comment>
<organism evidence="1 2">
    <name type="scientific">Microbacterium saperdae</name>
    <dbReference type="NCBI Taxonomy" id="69368"/>
    <lineage>
        <taxon>Bacteria</taxon>
        <taxon>Bacillati</taxon>
        <taxon>Actinomycetota</taxon>
        <taxon>Actinomycetes</taxon>
        <taxon>Micrococcales</taxon>
        <taxon>Microbacteriaceae</taxon>
        <taxon>Microbacterium</taxon>
    </lineage>
</organism>
<dbReference type="EMBL" id="VFOX01000001">
    <property type="protein sequence ID" value="TQL84590.1"/>
    <property type="molecule type" value="Genomic_DNA"/>
</dbReference>
<keyword evidence="2" id="KW-1185">Reference proteome</keyword>
<protein>
    <submittedName>
        <fullName evidence="1">Uncharacterized protein</fullName>
    </submittedName>
</protein>
<name>A0A543BIB1_9MICO</name>